<keyword evidence="4" id="KW-0309">Germination</keyword>
<accession>A0A7Z0WYF8</accession>
<evidence type="ECO:0000256" key="1">
    <source>
        <dbReference type="ARBA" id="ARBA00004141"/>
    </source>
</evidence>
<dbReference type="Pfam" id="PF03845">
    <property type="entry name" value="Spore_permease"/>
    <property type="match status" value="1"/>
</dbReference>
<feature type="transmembrane region" description="Helical" evidence="8">
    <location>
        <begin position="314"/>
        <end position="335"/>
    </location>
</feature>
<dbReference type="GO" id="GO:0009847">
    <property type="term" value="P:spore germination"/>
    <property type="evidence" value="ECO:0007669"/>
    <property type="project" value="InterPro"/>
</dbReference>
<evidence type="ECO:0000256" key="8">
    <source>
        <dbReference type="SAM" id="Phobius"/>
    </source>
</evidence>
<evidence type="ECO:0000256" key="5">
    <source>
        <dbReference type="ARBA" id="ARBA00022692"/>
    </source>
</evidence>
<dbReference type="InterPro" id="IPR004761">
    <property type="entry name" value="Spore_GerAB"/>
</dbReference>
<comment type="subcellular location">
    <subcellularLocation>
        <location evidence="1">Membrane</location>
        <topology evidence="1">Multi-pass membrane protein</topology>
    </subcellularLocation>
</comment>
<feature type="transmembrane region" description="Helical" evidence="8">
    <location>
        <begin position="280"/>
        <end position="302"/>
    </location>
</feature>
<feature type="transmembrane region" description="Helical" evidence="8">
    <location>
        <begin position="187"/>
        <end position="212"/>
    </location>
</feature>
<dbReference type="AlphaFoldDB" id="A0A7Z0WYF8"/>
<comment type="similarity">
    <text evidence="2">Belongs to the amino acid-polyamine-organocation (APC) superfamily. Spore germination protein (SGP) (TC 2.A.3.9) family.</text>
</comment>
<gene>
    <name evidence="9" type="ORF">B4121_1929</name>
</gene>
<evidence type="ECO:0000256" key="7">
    <source>
        <dbReference type="ARBA" id="ARBA00023136"/>
    </source>
</evidence>
<feature type="transmembrane region" description="Helical" evidence="8">
    <location>
        <begin position="44"/>
        <end position="65"/>
    </location>
</feature>
<keyword evidence="6 8" id="KW-1133">Transmembrane helix</keyword>
<dbReference type="Proteomes" id="UP000185604">
    <property type="component" value="Unassembled WGS sequence"/>
</dbReference>
<keyword evidence="5 8" id="KW-0812">Transmembrane</keyword>
<name>A0A7Z0WYF8_9BACI</name>
<dbReference type="EMBL" id="LKPO01000012">
    <property type="protein sequence ID" value="OLF94302.1"/>
    <property type="molecule type" value="Genomic_DNA"/>
</dbReference>
<keyword evidence="7 8" id="KW-0472">Membrane</keyword>
<feature type="transmembrane region" description="Helical" evidence="8">
    <location>
        <begin position="341"/>
        <end position="364"/>
    </location>
</feature>
<dbReference type="PANTHER" id="PTHR34975">
    <property type="entry name" value="SPORE GERMINATION PROTEIN A2"/>
    <property type="match status" value="1"/>
</dbReference>
<feature type="transmembrane region" description="Helical" evidence="8">
    <location>
        <begin position="147"/>
        <end position="167"/>
    </location>
</feature>
<feature type="transmembrane region" description="Helical" evidence="8">
    <location>
        <begin position="86"/>
        <end position="109"/>
    </location>
</feature>
<feature type="transmembrane region" description="Helical" evidence="8">
    <location>
        <begin position="115"/>
        <end position="135"/>
    </location>
</feature>
<organism evidence="9 10">
    <name type="scientific">Bacillus paralicheniformis</name>
    <dbReference type="NCBI Taxonomy" id="1648923"/>
    <lineage>
        <taxon>Bacteria</taxon>
        <taxon>Bacillati</taxon>
        <taxon>Bacillota</taxon>
        <taxon>Bacilli</taxon>
        <taxon>Bacillales</taxon>
        <taxon>Bacillaceae</taxon>
        <taxon>Bacillus</taxon>
    </lineage>
</organism>
<evidence type="ECO:0000256" key="3">
    <source>
        <dbReference type="ARBA" id="ARBA00022448"/>
    </source>
</evidence>
<evidence type="ECO:0000256" key="6">
    <source>
        <dbReference type="ARBA" id="ARBA00022989"/>
    </source>
</evidence>
<evidence type="ECO:0000313" key="10">
    <source>
        <dbReference type="Proteomes" id="UP000185604"/>
    </source>
</evidence>
<feature type="transmembrane region" description="Helical" evidence="8">
    <location>
        <begin position="12"/>
        <end position="38"/>
    </location>
</feature>
<keyword evidence="3" id="KW-0813">Transport</keyword>
<feature type="transmembrane region" description="Helical" evidence="8">
    <location>
        <begin position="233"/>
        <end position="260"/>
    </location>
</feature>
<comment type="caution">
    <text evidence="9">The sequence shown here is derived from an EMBL/GenBank/DDBJ whole genome shotgun (WGS) entry which is preliminary data.</text>
</comment>
<evidence type="ECO:0000256" key="4">
    <source>
        <dbReference type="ARBA" id="ARBA00022544"/>
    </source>
</evidence>
<dbReference type="PANTHER" id="PTHR34975:SF2">
    <property type="entry name" value="SPORE GERMINATION PROTEIN A2"/>
    <property type="match status" value="1"/>
</dbReference>
<proteinExistence type="inferred from homology"/>
<sequence>MSSFQLFHKTRPLGGIYIALIANRMQVLFFILVLPMYLVHPYMMFVMLAVGMLSQFNLYLLSKWLSSPAAAKGYEGFAALFGERKLRFFILIGLIQLALKIAIMITSYAETVRHFIFPAININWLVILILVISGYAASRGMENTMRFVIIAFMSSFWIVFIFIRFYIPPIASLTDLYPLIPFDWTEHSWKALLVMWSSFSSPEYLICLAPWFSKEANMLKCLSVGNAISLFEYLFLFIGALFFYGSSYLLETIFPVINMLRYLQSPILERIDTFLLSAHMFHFAFVIAIFLLCFYGGLRILFKRMAKPVTRRGFLFSFLLLMGCSLVLSTWFWQSGKQQDMWFLIEVSIGAVTYALIPAILVIAGKRKGRMQ</sequence>
<evidence type="ECO:0000313" key="9">
    <source>
        <dbReference type="EMBL" id="OLF94302.1"/>
    </source>
</evidence>
<protein>
    <submittedName>
        <fullName evidence="9">Spore germination protein GerHB/GerIB</fullName>
    </submittedName>
</protein>
<dbReference type="GO" id="GO:0016020">
    <property type="term" value="C:membrane"/>
    <property type="evidence" value="ECO:0007669"/>
    <property type="project" value="UniProtKB-SubCell"/>
</dbReference>
<dbReference type="RefSeq" id="WP_075212949.1">
    <property type="nucleotide sequence ID" value="NZ_AP023088.1"/>
</dbReference>
<reference evidence="9 10" key="1">
    <citation type="journal article" date="2016" name="Front. Microbiol.">
        <title>High-Level Heat Resistance of Spores of Bacillus amyloliquefaciens and Bacillus licheniformis Results from the Presence of a spoVA Operon in a Tn1546 Transposon.</title>
        <authorList>
            <person name="Berendsen E.M."/>
            <person name="Koning R.A."/>
            <person name="Boekhorst J."/>
            <person name="de Jong A."/>
            <person name="Kuipers O.P."/>
            <person name="Wells-Bennik M.H."/>
        </authorList>
    </citation>
    <scope>NUCLEOTIDE SEQUENCE [LARGE SCALE GENOMIC DNA]</scope>
    <source>
        <strain evidence="9 10">B4121</strain>
    </source>
</reference>
<evidence type="ECO:0000256" key="2">
    <source>
        <dbReference type="ARBA" id="ARBA00007998"/>
    </source>
</evidence>